<dbReference type="EMBL" id="PZZL01000007">
    <property type="protein sequence ID" value="PTM52941.1"/>
    <property type="molecule type" value="Genomic_DNA"/>
</dbReference>
<evidence type="ECO:0000313" key="2">
    <source>
        <dbReference type="Proteomes" id="UP000241808"/>
    </source>
</evidence>
<dbReference type="AlphaFoldDB" id="A0A2T4Z0E7"/>
<name>A0A2T4Z0E7_9HYPH</name>
<dbReference type="GO" id="GO:0016740">
    <property type="term" value="F:transferase activity"/>
    <property type="evidence" value="ECO:0007669"/>
    <property type="project" value="UniProtKB-KW"/>
</dbReference>
<accession>A0A2T4Z0E7</accession>
<reference evidence="1 2" key="1">
    <citation type="submission" date="2018-04" db="EMBL/GenBank/DDBJ databases">
        <title>Genomic Encyclopedia of Archaeal and Bacterial Type Strains, Phase II (KMG-II): from individual species to whole genera.</title>
        <authorList>
            <person name="Goeker M."/>
        </authorList>
    </citation>
    <scope>NUCLEOTIDE SEQUENCE [LARGE SCALE GENOMIC DNA]</scope>
    <source>
        <strain evidence="1 2">DSM 25521</strain>
    </source>
</reference>
<dbReference type="OrthoDB" id="9795789at2"/>
<keyword evidence="1" id="KW-0808">Transferase</keyword>
<protein>
    <submittedName>
        <fullName evidence="1">Nucleoside 2-deoxyribosyltransferase-like protein</fullName>
    </submittedName>
</protein>
<comment type="caution">
    <text evidence="1">The sequence shown here is derived from an EMBL/GenBank/DDBJ whole genome shotgun (WGS) entry which is preliminary data.</text>
</comment>
<dbReference type="SUPFAM" id="SSF52309">
    <property type="entry name" value="N-(deoxy)ribosyltransferase-like"/>
    <property type="match status" value="1"/>
</dbReference>
<gene>
    <name evidence="1" type="ORF">C8P69_107219</name>
</gene>
<dbReference type="Gene3D" id="3.40.50.450">
    <property type="match status" value="1"/>
</dbReference>
<keyword evidence="2" id="KW-1185">Reference proteome</keyword>
<organism evidence="1 2">
    <name type="scientific">Phreatobacter oligotrophus</name>
    <dbReference type="NCBI Taxonomy" id="1122261"/>
    <lineage>
        <taxon>Bacteria</taxon>
        <taxon>Pseudomonadati</taxon>
        <taxon>Pseudomonadota</taxon>
        <taxon>Alphaproteobacteria</taxon>
        <taxon>Hyphomicrobiales</taxon>
        <taxon>Phreatobacteraceae</taxon>
        <taxon>Phreatobacter</taxon>
    </lineage>
</organism>
<dbReference type="Pfam" id="PF05014">
    <property type="entry name" value="Nuc_deoxyrib_tr"/>
    <property type="match status" value="1"/>
</dbReference>
<sequence>MAQRWLVEEARDQLMGLGLHVFSPVHDVGKGPASVVAPLDLAGLDSSDRVFAIVDGLDAGTIFEVGYARKLGLPVYCYGETIDPEDSKMITGSGCHLIADFATAIYHTAWKC</sequence>
<evidence type="ECO:0000313" key="1">
    <source>
        <dbReference type="EMBL" id="PTM52941.1"/>
    </source>
</evidence>
<proteinExistence type="predicted"/>
<dbReference type="InterPro" id="IPR007710">
    <property type="entry name" value="Nucleoside_deoxyribTrfase"/>
</dbReference>
<dbReference type="Proteomes" id="UP000241808">
    <property type="component" value="Unassembled WGS sequence"/>
</dbReference>